<evidence type="ECO:0008006" key="4">
    <source>
        <dbReference type="Google" id="ProtNLM"/>
    </source>
</evidence>
<dbReference type="RefSeq" id="WP_312880386.1">
    <property type="nucleotide sequence ID" value="NZ_JABVED010000009.1"/>
</dbReference>
<keyword evidence="1" id="KW-1133">Transmembrane helix</keyword>
<proteinExistence type="predicted"/>
<accession>A0ABR7L812</accession>
<organism evidence="2 3">
    <name type="scientific">Actinokineospora xionganensis</name>
    <dbReference type="NCBI Taxonomy" id="2684470"/>
    <lineage>
        <taxon>Bacteria</taxon>
        <taxon>Bacillati</taxon>
        <taxon>Actinomycetota</taxon>
        <taxon>Actinomycetes</taxon>
        <taxon>Pseudonocardiales</taxon>
        <taxon>Pseudonocardiaceae</taxon>
        <taxon>Actinokineospora</taxon>
    </lineage>
</organism>
<sequence>MKAILSRTPLSVLAGLAAGLLMTAIVLIAAEARGEVFEGRVGLLAQPVPDARTPYGEVVSLGLPAMVELARSPSVLEAATHGLGISPADLAKSVSVELVPASALVRLAVRAPTEAQAQAAVSAIAKAMVGADLLAPAGKLRLVDERAELTRVAPDRPLAFGLALAAGAVAAFGTGTAITLRRARSVKAALDAAGVRHRVTVAREDDTDLADRLAVLCAAAARPARVVAAAPDLADRADALAERLPDKTGEPGDGSAVIVMVHKENPEEVATVVGLLPSSSVLVAVVLA</sequence>
<keyword evidence="3" id="KW-1185">Reference proteome</keyword>
<dbReference type="EMBL" id="JABVED010000009">
    <property type="protein sequence ID" value="MBC6448855.1"/>
    <property type="molecule type" value="Genomic_DNA"/>
</dbReference>
<evidence type="ECO:0000256" key="1">
    <source>
        <dbReference type="SAM" id="Phobius"/>
    </source>
</evidence>
<reference evidence="2 3" key="1">
    <citation type="submission" date="2020-06" db="EMBL/GenBank/DDBJ databases">
        <title>Actinokineospora xiongansis sp. nov., isolated from soil of Baiyangdian.</title>
        <authorList>
            <person name="Zhang X."/>
        </authorList>
    </citation>
    <scope>NUCLEOTIDE SEQUENCE [LARGE SCALE GENOMIC DNA]</scope>
    <source>
        <strain evidence="2 3">HBU206404</strain>
    </source>
</reference>
<protein>
    <recommendedName>
        <fullName evidence="4">Capsular polysaccharide biosynthesis protein</fullName>
    </recommendedName>
</protein>
<dbReference type="Proteomes" id="UP000734823">
    <property type="component" value="Unassembled WGS sequence"/>
</dbReference>
<keyword evidence="1" id="KW-0812">Transmembrane</keyword>
<evidence type="ECO:0000313" key="2">
    <source>
        <dbReference type="EMBL" id="MBC6448855.1"/>
    </source>
</evidence>
<feature type="transmembrane region" description="Helical" evidence="1">
    <location>
        <begin position="158"/>
        <end position="180"/>
    </location>
</feature>
<evidence type="ECO:0000313" key="3">
    <source>
        <dbReference type="Proteomes" id="UP000734823"/>
    </source>
</evidence>
<keyword evidence="1" id="KW-0472">Membrane</keyword>
<comment type="caution">
    <text evidence="2">The sequence shown here is derived from an EMBL/GenBank/DDBJ whole genome shotgun (WGS) entry which is preliminary data.</text>
</comment>
<gene>
    <name evidence="2" type="ORF">GPZ80_16920</name>
</gene>
<name>A0ABR7L812_9PSEU</name>